<feature type="region of interest" description="Disordered" evidence="3">
    <location>
        <begin position="2230"/>
        <end position="2285"/>
    </location>
</feature>
<name>A0A9W7EQ92_9STRA</name>
<comment type="caution">
    <text evidence="4">The sequence shown here is derived from an EMBL/GenBank/DDBJ whole genome shotgun (WGS) entry which is preliminary data.</text>
</comment>
<keyword evidence="2" id="KW-0175">Coiled coil</keyword>
<evidence type="ECO:0000313" key="4">
    <source>
        <dbReference type="EMBL" id="GMH88939.1"/>
    </source>
</evidence>
<evidence type="ECO:0000313" key="5">
    <source>
        <dbReference type="Proteomes" id="UP001165160"/>
    </source>
</evidence>
<evidence type="ECO:0000256" key="3">
    <source>
        <dbReference type="SAM" id="MobiDB-lite"/>
    </source>
</evidence>
<dbReference type="Gene3D" id="1.20.5.190">
    <property type="match status" value="2"/>
</dbReference>
<feature type="compositionally biased region" description="Polar residues" evidence="3">
    <location>
        <begin position="583"/>
        <end position="595"/>
    </location>
</feature>
<feature type="region of interest" description="Disordered" evidence="3">
    <location>
        <begin position="237"/>
        <end position="269"/>
    </location>
</feature>
<protein>
    <submittedName>
        <fullName evidence="4">Uncharacterized protein</fullName>
    </submittedName>
</protein>
<feature type="coiled-coil region" evidence="2">
    <location>
        <begin position="3219"/>
        <end position="3249"/>
    </location>
</feature>
<keyword evidence="5" id="KW-1185">Reference proteome</keyword>
<feature type="compositionally biased region" description="Basic and acidic residues" evidence="3">
    <location>
        <begin position="2632"/>
        <end position="2669"/>
    </location>
</feature>
<dbReference type="Proteomes" id="UP001165160">
    <property type="component" value="Unassembled WGS sequence"/>
</dbReference>
<evidence type="ECO:0000256" key="2">
    <source>
        <dbReference type="SAM" id="Coils"/>
    </source>
</evidence>
<proteinExistence type="predicted"/>
<dbReference type="SMART" id="SM00015">
    <property type="entry name" value="IQ"/>
    <property type="match status" value="9"/>
</dbReference>
<feature type="compositionally biased region" description="Basic and acidic residues" evidence="3">
    <location>
        <begin position="486"/>
        <end position="510"/>
    </location>
</feature>
<gene>
    <name evidence="4" type="ORF">TrVE_jg13712</name>
</gene>
<evidence type="ECO:0000256" key="1">
    <source>
        <dbReference type="ARBA" id="ARBA00022737"/>
    </source>
</evidence>
<feature type="region of interest" description="Disordered" evidence="3">
    <location>
        <begin position="477"/>
        <end position="510"/>
    </location>
</feature>
<feature type="compositionally biased region" description="Basic and acidic residues" evidence="3">
    <location>
        <begin position="2360"/>
        <end position="2373"/>
    </location>
</feature>
<dbReference type="CDD" id="cd04508">
    <property type="entry name" value="Tudor_SF"/>
    <property type="match status" value="1"/>
</dbReference>
<feature type="compositionally biased region" description="Acidic residues" evidence="3">
    <location>
        <begin position="237"/>
        <end position="251"/>
    </location>
</feature>
<sequence length="3359" mass="386889">MASGMSLRTSSTSGTILPGPTFDPNLVVNLAMRPKDHDPDTFSVTLSTLMDESANIYDRGLAGWAVGRILMLKGKDDKFYLKKQLLVQAGDVMDALVDVIGASKKIASDSSSSPKRKMKNNKKRKGARSADVQLQERPMPSKSDCDKICKNCSLIIVMLSKYLSEEDPDPYSFEPPPTPLYRMAATPEPPKVALNTTSTDKQRLMASNRAKYKSSKKSTLTDVVSLASSEMENEVDDFGLDDEGGGLDDLFDNANQSPSSEQSESPMAKERTYFRQTNNIVPDLTLADYMKAPDLDKELLGDKPHPRKTMSESMIAGELTNAEGERFISLSNVGNHEPRSSVLFDDEPAWDVPVPSAAAGDFYSKDSKLGYQVPRLYLGVPRPHTSNHRPTFPSPRGSPTELAKRPRTSDQIVSEYKNIETMYNLEEIRAMQPKANGYYELPGEDWKEKAFADGREVWTPSKGVNEDLMTKAWATTNFNSTTKKKRDVDKPATPKTPEPETPKRKEKKEKILFNQVLAGDAGSYENREIQRARDMMSTSTSFAFFPPNMSPPPPKNKTMTLDIEDDGEENVFSETAEPKRTRTATFSPESRSQSPKRAITANRPVSPYEIADIMAMTPNFNPGTFVELDDYRRLQLTTAQSKRASKRANLASAEAKEEYRRRRLHAIVRADDKLVPNSEIQKIARTDHVSIMSILENHKLTLQQHSASLKNKIDAAMHMQNKALPLRFLFTVEGGAEYCRQRLCDAFKLWIKGFETAQMATALSIWKVKVDEMVKIEKHAEYRAQAGRAKLKVIIREIDLRLFKRTFDRWNRCVSYLIYLERDATAVKIQAQIYRYRAKKIFLMMHDSCPIGGPLSDIYLAPLRKGIKYIINPRVRTEKRQFWAGALAIQTRFRMVTERTRYLLMKEAAIIVQSVWRMWVKRKEFMRLRTDAILIESMARMIVKKWQYQRLLKAARLAQRVFRRYRAKLLFIALQKEYRKRIELKLSMPPRIQRAFRIFRAKRVVAKIKADKAELYDAAVRLQLFWYKLQGEFPRFVLLGVLRETDKQEKEFERLIRRYGREAHARKIQRVFKAHLQKRYLTAAVRIQCLARNAAGTNLVDKLRLEKWANRKLRHWARGMMKKRKRAATMISFAWYHGKKGRFLQHLITMNARAEEKERREHRRQFHYAATVLQAVVHGVWTRRWIRRTRASIQIERVARGFMGRRTALRILRSLQSKVASAFIARMTHEAEIKEVQRIKKLKRDSSNTIGKVWRGYTLRKAMWFERERKRERLEAATLIQQKYRRMLEIKRARAKLLFMQRKLTSPFKDMSNICEIVDECFAKSNFLFNPNRNLCGVNLTVFCFRLGIMDDVLPLFQKHHITTSAQLFAMSDDDLIKVGIKEEIKGDRHFGIMHAAKLRETILTLGSFLYKNVSEMTPKERTNYFEYNLLPNDNKKKSMEIRRVFETCYGDRYKSRAELFAQGKILGWPLTCLQLRRFFSIFDTPGKAKEHVDQLHKHNVTAEEHAWDDSRVAKAMDMMLYAAEKTQELVKGWRMLHYRIHHEVEIVEDNEQRKKRENRLGNATRSQINNHHKREREGAKALYDLLVELQEMDDGSRKLQQAARGFNAGRIMKMAREAKFVNKVKDDYLFMKNNNHVMDVWKEDRRKEQEEYDRQHKLWLIEEEKKRIEWELQYVMRHGWKEEWRQNEQVNDGDEGYYLYTCEVTKRVKREIVKETLELVDKPLYSYEQWMKLLVMQRLGRIYLAKTMVKRIKRDRLRAQKEAEEKEKWKALQKQRKQAVTLSFSFDTVTMVGDVGEDFDPDCIVLADEEDKNGEPVYEYDDGSTDTKDKFQKEADDLMDTDLNIELGACVQAKFQGGAIYYSGTVFQINPTEYISPQGIKWYPKNTFGIVYDDGDYEPAVHRDDIRVMKLKEGMKVEARFGGHENYFPGTVVLENVRGGKVLSYKIRYDDETEERAVRRSLIKVSDELMNENDKKIKDLVDKSEEEKKRNAELRSKQIKKWFVKQDAIDGVLEEYEEGCGFPLIHLSRDERIAHVKQVYAEGWSTGEGNVNKKQDVIDHVSGNQWNHGTKDHRPDLEQMKFSAMAMASKKLFDLVRPSIRTTSTLKYTKLALPYGWSERYRFNEIVGYYNEITKQSVGVHDCPQYTFQEDLACRRLQSQWRALEGKRAFQAKLKNESVLGVLNLSVKESSKHSWINYGQEGMKLEMWLARSGLHEYYPNMMESYAKEMRKKGQGGGRRTSSAQGGRRISSADRRQSSASHDMSSSAERRMSKVGGGDNVDLYEHRRMSKMRKLSVLGEIDESSIQRKGSVGSLDSSGDDHSRGRRRTPSVMNHGHRGTINAGGSRPSLSPAISPDHSTGGRRDSGRRESGRRPSHSTSPDHHTVGTGGRRGSRTSASPDHHGAGGRKNSRAVEGLGSRGGSRDAHSRGGLHTADGAHAHDPHHDPTVLTLPVFLRKSESNTWLESMGFKKDKDRQIIHSMKHGDILAKKSFEFINYFKDEHDVRSILHCIEDSKDAIYNLVLSKYRNNPQRVVHIADEICKSNFPVTVGQLQRFLSKYEGKPAMAQENVRRELVDIKTTGVKSEEKASFDILKAGITRATVLLNNLGVVELTENLQEALREAEGIITKGAEEEARREKTNEEEKERLEKEKVAKEEKKIEEEREKKSGAPGFASSMKKDSQQQRRVSNAAAAGLLGGHGHGTEDHGHGHGAVHAAVAHSGHEAKASLILRRDAVQMVIDWWNSTLLLQKRYRGHRERVKYKKLCKMRADAATKIQSNVRTHIFVSKLKSYLLGQYNSVVEQLWDDEKNLFYWFDKKSKQAAWEEPEIPYRPMIRDRFTQQLMQAWPVLDNAVTVEKEAAFGICMICKEEEATRSCNQCEVWPGCKRVKWGNGYLHTCFICYSTFHSDTAEKRKHTFSVTKATMARPLACVMCNGLATRRCKGLVLPEETKDRLQTLILQSLDSGLDGKKEEQTSEEDFVEAVRVTLELDGYMSNERIAALYVECRGKFKEKRKNAEIWKRFGEHLEAVGEECDENYCDDCWENNHAKGRRKKHEWVGFKAGCSICVECEMLPALKYCTTCEDNYCAGCAKDTHRHGKKHRHVFEDIREELEPHQMHCLECDNRAGSDQCKFCKKSFCNSCLLFTHPKQCAVRIKLQGGRDKESHEVTCAVCEKPPDTMCQQCGDVYCSVKWMGNPGCFRKTHMKGKKKDHTCVPYTYLEDRQKHEEEEKLRAKLEQDEKLAKYLKEKAAREEFERTLQKKADARKYKLEVEAQKEFEEKHMTRMAMTAKKSFGRFLPSLLGGGGVQSKKSMKRMMDSLPDVRKMQEEQDGLEVAEGVGMGAGADGDNSKVIGFAEGV</sequence>
<feature type="compositionally biased region" description="Low complexity" evidence="3">
    <location>
        <begin position="256"/>
        <end position="266"/>
    </location>
</feature>
<dbReference type="CDD" id="cd19757">
    <property type="entry name" value="Bbox1"/>
    <property type="match status" value="3"/>
</dbReference>
<feature type="region of interest" description="Disordered" evidence="3">
    <location>
        <begin position="380"/>
        <end position="409"/>
    </location>
</feature>
<feature type="region of interest" description="Disordered" evidence="3">
    <location>
        <begin position="107"/>
        <end position="140"/>
    </location>
</feature>
<feature type="region of interest" description="Disordered" evidence="3">
    <location>
        <begin position="2632"/>
        <end position="2688"/>
    </location>
</feature>
<dbReference type="EMBL" id="BRXX01000088">
    <property type="protein sequence ID" value="GMH88939.1"/>
    <property type="molecule type" value="Genomic_DNA"/>
</dbReference>
<dbReference type="PANTHER" id="PTHR22590">
    <property type="entry name" value="MYOSIN MOTOR DOMAIN-CONTAINING PROTEIN"/>
    <property type="match status" value="1"/>
</dbReference>
<feature type="compositionally biased region" description="Low complexity" evidence="3">
    <location>
        <begin position="2258"/>
        <end position="2267"/>
    </location>
</feature>
<organism evidence="4 5">
    <name type="scientific">Triparma verrucosa</name>
    <dbReference type="NCBI Taxonomy" id="1606542"/>
    <lineage>
        <taxon>Eukaryota</taxon>
        <taxon>Sar</taxon>
        <taxon>Stramenopiles</taxon>
        <taxon>Ochrophyta</taxon>
        <taxon>Bolidophyceae</taxon>
        <taxon>Parmales</taxon>
        <taxon>Triparmaceae</taxon>
        <taxon>Triparma</taxon>
    </lineage>
</organism>
<dbReference type="PROSITE" id="PS50096">
    <property type="entry name" value="IQ"/>
    <property type="match status" value="3"/>
</dbReference>
<dbReference type="InterPro" id="IPR052318">
    <property type="entry name" value="CellDiv_DevSignal_Domain"/>
</dbReference>
<feature type="region of interest" description="Disordered" evidence="3">
    <location>
        <begin position="574"/>
        <end position="600"/>
    </location>
</feature>
<dbReference type="Gene3D" id="2.30.30.140">
    <property type="match status" value="2"/>
</dbReference>
<keyword evidence="1" id="KW-0677">Repeat</keyword>
<dbReference type="PANTHER" id="PTHR22590:SF5">
    <property type="entry name" value="MYOSIN MOTOR DOMAIN-CONTAINING PROTEIN"/>
    <property type="match status" value="1"/>
</dbReference>
<accession>A0A9W7EQ92</accession>
<feature type="compositionally biased region" description="Basic and acidic residues" evidence="3">
    <location>
        <begin position="2436"/>
        <end position="2446"/>
    </location>
</feature>
<reference evidence="5" key="1">
    <citation type="journal article" date="2023" name="Commun. Biol.">
        <title>Genome analysis of Parmales, the sister group of diatoms, reveals the evolutionary specialization of diatoms from phago-mixotrophs to photoautotrophs.</title>
        <authorList>
            <person name="Ban H."/>
            <person name="Sato S."/>
            <person name="Yoshikawa S."/>
            <person name="Yamada K."/>
            <person name="Nakamura Y."/>
            <person name="Ichinomiya M."/>
            <person name="Sato N."/>
            <person name="Blanc-Mathieu R."/>
            <person name="Endo H."/>
            <person name="Kuwata A."/>
            <person name="Ogata H."/>
        </authorList>
    </citation>
    <scope>NUCLEOTIDE SEQUENCE [LARGE SCALE GENOMIC DNA]</scope>
    <source>
        <strain evidence="5">NIES 3699</strain>
    </source>
</reference>
<feature type="compositionally biased region" description="Basic residues" evidence="3">
    <location>
        <begin position="114"/>
        <end position="127"/>
    </location>
</feature>
<dbReference type="InterPro" id="IPR000048">
    <property type="entry name" value="IQ_motif_EF-hand-BS"/>
</dbReference>
<feature type="region of interest" description="Disordered" evidence="3">
    <location>
        <begin position="2306"/>
        <end position="2446"/>
    </location>
</feature>